<keyword evidence="5 6" id="KW-0472">Membrane</keyword>
<protein>
    <submittedName>
        <fullName evidence="8">Putative membrane protein, putative permease (EamA domain), type 5</fullName>
    </submittedName>
</protein>
<evidence type="ECO:0000256" key="5">
    <source>
        <dbReference type="ARBA" id="ARBA00023136"/>
    </source>
</evidence>
<dbReference type="AlphaFoldDB" id="A0A6G5QJB4"/>
<feature type="transmembrane region" description="Helical" evidence="6">
    <location>
        <begin position="69"/>
        <end position="89"/>
    </location>
</feature>
<dbReference type="GO" id="GO:0005886">
    <property type="term" value="C:plasma membrane"/>
    <property type="evidence" value="ECO:0007669"/>
    <property type="project" value="UniProtKB-SubCell"/>
</dbReference>
<feature type="transmembrane region" description="Helical" evidence="6">
    <location>
        <begin position="245"/>
        <end position="264"/>
    </location>
</feature>
<feature type="transmembrane region" description="Helical" evidence="6">
    <location>
        <begin position="270"/>
        <end position="291"/>
    </location>
</feature>
<proteinExistence type="predicted"/>
<evidence type="ECO:0000256" key="1">
    <source>
        <dbReference type="ARBA" id="ARBA00004651"/>
    </source>
</evidence>
<dbReference type="InterPro" id="IPR051258">
    <property type="entry name" value="Diverse_Substrate_Transporter"/>
</dbReference>
<evidence type="ECO:0000256" key="3">
    <source>
        <dbReference type="ARBA" id="ARBA00022692"/>
    </source>
</evidence>
<organism evidence="8 9">
    <name type="scientific">Campylobacter mucosalis CCUG 21559</name>
    <dbReference type="NCBI Taxonomy" id="1032067"/>
    <lineage>
        <taxon>Bacteria</taxon>
        <taxon>Pseudomonadati</taxon>
        <taxon>Campylobacterota</taxon>
        <taxon>Epsilonproteobacteria</taxon>
        <taxon>Campylobacterales</taxon>
        <taxon>Campylobacteraceae</taxon>
        <taxon>Campylobacter</taxon>
    </lineage>
</organism>
<keyword evidence="2" id="KW-1003">Cell membrane</keyword>
<reference evidence="8 9" key="1">
    <citation type="submission" date="2016-07" db="EMBL/GenBank/DDBJ databases">
        <title>Comparative genomics of the Campylobacter concisus group.</title>
        <authorList>
            <person name="Miller W.G."/>
            <person name="Yee E."/>
            <person name="Chapman M.H."/>
            <person name="Huynh S."/>
            <person name="Bono J.L."/>
            <person name="On S.L.W."/>
            <person name="StLeger J."/>
            <person name="Foster G."/>
            <person name="Parker C.T."/>
        </authorList>
    </citation>
    <scope>NUCLEOTIDE SEQUENCE [LARGE SCALE GENOMIC DNA]</scope>
    <source>
        <strain evidence="8 9">CCUG 21559</strain>
    </source>
</reference>
<evidence type="ECO:0000259" key="7">
    <source>
        <dbReference type="Pfam" id="PF00892"/>
    </source>
</evidence>
<feature type="transmembrane region" description="Helical" evidence="6">
    <location>
        <begin position="121"/>
        <end position="139"/>
    </location>
</feature>
<accession>A0A6G5QJB4</accession>
<keyword evidence="9" id="KW-1185">Reference proteome</keyword>
<dbReference type="InterPro" id="IPR037185">
    <property type="entry name" value="EmrE-like"/>
</dbReference>
<evidence type="ECO:0000256" key="2">
    <source>
        <dbReference type="ARBA" id="ARBA00022475"/>
    </source>
</evidence>
<feature type="domain" description="EamA" evidence="7">
    <location>
        <begin position="152"/>
        <end position="285"/>
    </location>
</feature>
<feature type="transmembrane region" description="Helical" evidence="6">
    <location>
        <begin position="180"/>
        <end position="202"/>
    </location>
</feature>
<dbReference type="PANTHER" id="PTHR42920">
    <property type="entry name" value="OS03G0707200 PROTEIN-RELATED"/>
    <property type="match status" value="1"/>
</dbReference>
<feature type="transmembrane region" description="Helical" evidence="6">
    <location>
        <begin position="145"/>
        <end position="168"/>
    </location>
</feature>
<dbReference type="SUPFAM" id="SSF103481">
    <property type="entry name" value="Multidrug resistance efflux transporter EmrE"/>
    <property type="match status" value="2"/>
</dbReference>
<dbReference type="PANTHER" id="PTHR42920:SF5">
    <property type="entry name" value="EAMA DOMAIN-CONTAINING PROTEIN"/>
    <property type="match status" value="1"/>
</dbReference>
<evidence type="ECO:0000256" key="6">
    <source>
        <dbReference type="SAM" id="Phobius"/>
    </source>
</evidence>
<dbReference type="EMBL" id="CP012542">
    <property type="protein sequence ID" value="QCD45576.1"/>
    <property type="molecule type" value="Genomic_DNA"/>
</dbReference>
<feature type="transmembrane region" description="Helical" evidence="6">
    <location>
        <begin position="7"/>
        <end position="26"/>
    </location>
</feature>
<keyword evidence="4 6" id="KW-1133">Transmembrane helix</keyword>
<dbReference type="InterPro" id="IPR000620">
    <property type="entry name" value="EamA_dom"/>
</dbReference>
<dbReference type="Pfam" id="PF00892">
    <property type="entry name" value="EamA"/>
    <property type="match status" value="2"/>
</dbReference>
<keyword evidence="3 6" id="KW-0812">Transmembrane</keyword>
<gene>
    <name evidence="8" type="ORF">CMUC_1828</name>
</gene>
<dbReference type="Proteomes" id="UP000503264">
    <property type="component" value="Chromosome"/>
</dbReference>
<comment type="subcellular location">
    <subcellularLocation>
        <location evidence="1">Cell membrane</location>
        <topology evidence="1">Multi-pass membrane protein</topology>
    </subcellularLocation>
</comment>
<evidence type="ECO:0000313" key="8">
    <source>
        <dbReference type="EMBL" id="QCD45576.1"/>
    </source>
</evidence>
<dbReference type="RefSeq" id="WP_171994258.1">
    <property type="nucleotide sequence ID" value="NZ_CP012542.1"/>
</dbReference>
<evidence type="ECO:0000313" key="9">
    <source>
        <dbReference type="Proteomes" id="UP000503264"/>
    </source>
</evidence>
<evidence type="ECO:0000256" key="4">
    <source>
        <dbReference type="ARBA" id="ARBA00022989"/>
    </source>
</evidence>
<feature type="transmembrane region" description="Helical" evidence="6">
    <location>
        <begin position="214"/>
        <end position="233"/>
    </location>
</feature>
<sequence length="297" mass="32483">MKNKEILADIALIFTAIVWGATFLPMGNATLTNGVFTILFYRFLASFIIMSIIAFKFDKFFDKNSLKSGLLLGSVLFIGFASQTFALKFSPTSSVAFISGLNVAIVPFVAYLFLRSKISKYAYIGILFGCVGLYFLSSFKFSMQFLQSFAGMGNTLSLICAFAWAFHIVLTSIFAKKCEIFTLIATQFGVVCVFSAIFAFGFEGGVSVNLDDKFYLAMVISVLFASIFGFIMQAKMLTLTTPIKAALIFTLEPVSAGILGYFVAKETLSTLQILGAFIILIGVLISEIGTIKEKANR</sequence>
<feature type="transmembrane region" description="Helical" evidence="6">
    <location>
        <begin position="38"/>
        <end position="57"/>
    </location>
</feature>
<feature type="transmembrane region" description="Helical" evidence="6">
    <location>
        <begin position="95"/>
        <end position="114"/>
    </location>
</feature>
<feature type="domain" description="EamA" evidence="7">
    <location>
        <begin position="8"/>
        <end position="137"/>
    </location>
</feature>
<name>A0A6G5QJB4_9BACT</name>